<reference evidence="1 2" key="1">
    <citation type="submission" date="2020-12" db="EMBL/GenBank/DDBJ databases">
        <title>Whole genome sequences of gut porcine anaerobes.</title>
        <authorList>
            <person name="Kubasova T."/>
            <person name="Jahodarova E."/>
            <person name="Rychlik I."/>
        </authorList>
    </citation>
    <scope>NUCLEOTIDE SEQUENCE [LARGE SCALE GENOMIC DNA]</scope>
    <source>
        <strain evidence="1 2">An867</strain>
    </source>
</reference>
<comment type="caution">
    <text evidence="1">The sequence shown here is derived from an EMBL/GenBank/DDBJ whole genome shotgun (WGS) entry which is preliminary data.</text>
</comment>
<evidence type="ECO:0000313" key="2">
    <source>
        <dbReference type="Proteomes" id="UP001299220"/>
    </source>
</evidence>
<accession>A0ABS9CQF0</accession>
<proteinExistence type="predicted"/>
<sequence>MNILVIDGQGGKMGAALTEQIKKIIPDAELIAIGTNSLATSAMLRAGADAAATGENPVVVNCPWADVIVGPIGIISANALLGEITPKMAAAVSESRAKKILVPVNRCAITVVGVEEKTLSEYVRDAAAAVAAATRRCEVAGGNVPQRSR</sequence>
<dbReference type="Pfam" id="PF12953">
    <property type="entry name" value="DUF3842"/>
    <property type="match status" value="1"/>
</dbReference>
<dbReference type="Proteomes" id="UP001299220">
    <property type="component" value="Unassembled WGS sequence"/>
</dbReference>
<organism evidence="1 2">
    <name type="scientific">Anaeromassilibacillus senegalensis</name>
    <dbReference type="NCBI Taxonomy" id="1673717"/>
    <lineage>
        <taxon>Bacteria</taxon>
        <taxon>Bacillati</taxon>
        <taxon>Bacillota</taxon>
        <taxon>Clostridia</taxon>
        <taxon>Eubacteriales</taxon>
        <taxon>Acutalibacteraceae</taxon>
        <taxon>Anaeromassilibacillus</taxon>
    </lineage>
</organism>
<dbReference type="RefSeq" id="WP_235324343.1">
    <property type="nucleotide sequence ID" value="NZ_JAFBIT010000004.1"/>
</dbReference>
<name>A0ABS9CQF0_9FIRM</name>
<dbReference type="EMBL" id="JAFBIT010000004">
    <property type="protein sequence ID" value="MCF2653309.1"/>
    <property type="molecule type" value="Genomic_DNA"/>
</dbReference>
<dbReference type="InterPro" id="IPR024208">
    <property type="entry name" value="DUF3842"/>
</dbReference>
<gene>
    <name evidence="1" type="ORF">JQM67_11930</name>
</gene>
<keyword evidence="2" id="KW-1185">Reference proteome</keyword>
<protein>
    <submittedName>
        <fullName evidence="1">DUF3842 family protein</fullName>
    </submittedName>
</protein>
<evidence type="ECO:0000313" key="1">
    <source>
        <dbReference type="EMBL" id="MCF2653309.1"/>
    </source>
</evidence>